<evidence type="ECO:0000313" key="2">
    <source>
        <dbReference type="EMBL" id="EAS07545.1"/>
    </source>
</evidence>
<dbReference type="KEGG" id="tet:TTHERM_00678110"/>
<keyword evidence="1" id="KW-0175">Coiled coil</keyword>
<evidence type="ECO:0000313" key="3">
    <source>
        <dbReference type="Proteomes" id="UP000009168"/>
    </source>
</evidence>
<reference evidence="3" key="1">
    <citation type="journal article" date="2006" name="PLoS Biol.">
        <title>Macronuclear genome sequence of the ciliate Tetrahymena thermophila, a model eukaryote.</title>
        <authorList>
            <person name="Eisen J.A."/>
            <person name="Coyne R.S."/>
            <person name="Wu M."/>
            <person name="Wu D."/>
            <person name="Thiagarajan M."/>
            <person name="Wortman J.R."/>
            <person name="Badger J.H."/>
            <person name="Ren Q."/>
            <person name="Amedeo P."/>
            <person name="Jones K.M."/>
            <person name="Tallon L.J."/>
            <person name="Delcher A.L."/>
            <person name="Salzberg S.L."/>
            <person name="Silva J.C."/>
            <person name="Haas B.J."/>
            <person name="Majoros W.H."/>
            <person name="Farzad M."/>
            <person name="Carlton J.M."/>
            <person name="Smith R.K. Jr."/>
            <person name="Garg J."/>
            <person name="Pearlman R.E."/>
            <person name="Karrer K.M."/>
            <person name="Sun L."/>
            <person name="Manning G."/>
            <person name="Elde N.C."/>
            <person name="Turkewitz A.P."/>
            <person name="Asai D.J."/>
            <person name="Wilkes D.E."/>
            <person name="Wang Y."/>
            <person name="Cai H."/>
            <person name="Collins K."/>
            <person name="Stewart B.A."/>
            <person name="Lee S.R."/>
            <person name="Wilamowska K."/>
            <person name="Weinberg Z."/>
            <person name="Ruzzo W.L."/>
            <person name="Wloga D."/>
            <person name="Gaertig J."/>
            <person name="Frankel J."/>
            <person name="Tsao C.-C."/>
            <person name="Gorovsky M.A."/>
            <person name="Keeling P.J."/>
            <person name="Waller R.F."/>
            <person name="Patron N.J."/>
            <person name="Cherry J.M."/>
            <person name="Stover N.A."/>
            <person name="Krieger C.J."/>
            <person name="del Toro C."/>
            <person name="Ryder H.F."/>
            <person name="Williamson S.C."/>
            <person name="Barbeau R.A."/>
            <person name="Hamilton E.P."/>
            <person name="Orias E."/>
        </authorList>
    </citation>
    <scope>NUCLEOTIDE SEQUENCE [LARGE SCALE GENOMIC DNA]</scope>
    <source>
        <strain evidence="3">SB210</strain>
    </source>
</reference>
<dbReference type="AlphaFoldDB" id="I7MMY9"/>
<sequence length="611" mass="72188">MEFEEFQFEENTSATKQNTKNYSFNMNSDNIDKQNALYVNQIRLEDQNNLSSSISNPEITNSVQYGTSGCQEAGLDYLQQACFYLDPNMGMEQEDIEEQENELVCRKCSKNIQYCQHQNQQQLSSTTIQLNNNRNRHSSQCKKSENQSNQNSSLYLIDLEEQGQFSNSLQIANINKQRERDISYQLIDTLRFQQYNLFELFCDVPFSLDYYIKEVESGQIRQRNCIYNTFKKIVEVRSFQNGMMIEATLQSKYTAANKFNFLVDFLESKGNNQLLDLAFKIQNFQDRVNQLTQEASLIINQINSSESKKSSASQSKKCYCSIYDQTCMCYSNKHNMFPESDDESSSYTSLIQECYNNNNNNIDSREIDLNFMKERLKASYQVKDKILSSQNPLDFIYFKTYVIDWQNNGNLKIDSYGFTKGYCELMGLTINEYKQHILRKGFMENVHYDCKVKFMFPYFTNYPWSVKEEGLSRSGEMIFTTHDNIVFTGNTTVETHNLSYEFDKQHNFNTKLCNTLLFVRIDVEEEDLLKIYQIRRSRGTRSIFDDKDDEECDFYYSQESQSFLERYYKDIYGPQYAEKKQLRRCEYVEIPQHSKQQKLTKYPFKQTQLTN</sequence>
<evidence type="ECO:0000256" key="1">
    <source>
        <dbReference type="SAM" id="Coils"/>
    </source>
</evidence>
<accession>I7MMY9</accession>
<dbReference type="InParanoid" id="I7MMY9"/>
<name>I7MMY9_TETTS</name>
<gene>
    <name evidence="2" type="ORF">TTHERM_00678110</name>
</gene>
<protein>
    <submittedName>
        <fullName evidence="2">Uncharacterized protein</fullName>
    </submittedName>
</protein>
<proteinExistence type="predicted"/>
<organism evidence="2 3">
    <name type="scientific">Tetrahymena thermophila (strain SB210)</name>
    <dbReference type="NCBI Taxonomy" id="312017"/>
    <lineage>
        <taxon>Eukaryota</taxon>
        <taxon>Sar</taxon>
        <taxon>Alveolata</taxon>
        <taxon>Ciliophora</taxon>
        <taxon>Intramacronucleata</taxon>
        <taxon>Oligohymenophorea</taxon>
        <taxon>Hymenostomatida</taxon>
        <taxon>Tetrahymenina</taxon>
        <taxon>Tetrahymenidae</taxon>
        <taxon>Tetrahymena</taxon>
    </lineage>
</organism>
<dbReference type="RefSeq" id="XP_001027787.1">
    <property type="nucleotide sequence ID" value="XM_001027787.1"/>
</dbReference>
<keyword evidence="3" id="KW-1185">Reference proteome</keyword>
<dbReference type="GeneID" id="7833171"/>
<feature type="coiled-coil region" evidence="1">
    <location>
        <begin position="274"/>
        <end position="301"/>
    </location>
</feature>
<dbReference type="Proteomes" id="UP000009168">
    <property type="component" value="Unassembled WGS sequence"/>
</dbReference>
<dbReference type="HOGENOM" id="CLU_447256_0_0_1"/>
<dbReference type="EMBL" id="GG662216">
    <property type="protein sequence ID" value="EAS07545.1"/>
    <property type="molecule type" value="Genomic_DNA"/>
</dbReference>